<organism evidence="7 8">
    <name type="scientific">Cymbomonas tetramitiformis</name>
    <dbReference type="NCBI Taxonomy" id="36881"/>
    <lineage>
        <taxon>Eukaryota</taxon>
        <taxon>Viridiplantae</taxon>
        <taxon>Chlorophyta</taxon>
        <taxon>Pyramimonadophyceae</taxon>
        <taxon>Pyramimonadales</taxon>
        <taxon>Pyramimonadaceae</taxon>
        <taxon>Cymbomonas</taxon>
    </lineage>
</organism>
<gene>
    <name evidence="7" type="ORF">CYMTET_28418</name>
</gene>
<evidence type="ECO:0000256" key="1">
    <source>
        <dbReference type="ARBA" id="ARBA00022679"/>
    </source>
</evidence>
<dbReference type="PANTHER" id="PTHR44329">
    <property type="entry name" value="SERINE/THREONINE-PROTEIN KINASE TNNI3K-RELATED"/>
    <property type="match status" value="1"/>
</dbReference>
<dbReference type="PROSITE" id="PS00108">
    <property type="entry name" value="PROTEIN_KINASE_ST"/>
    <property type="match status" value="1"/>
</dbReference>
<dbReference type="Gene3D" id="1.10.510.10">
    <property type="entry name" value="Transferase(Phosphotransferase) domain 1"/>
    <property type="match status" value="1"/>
</dbReference>
<keyword evidence="1" id="KW-0808">Transferase</keyword>
<feature type="compositionally biased region" description="Polar residues" evidence="5">
    <location>
        <begin position="404"/>
        <end position="419"/>
    </location>
</feature>
<dbReference type="InterPro" id="IPR000719">
    <property type="entry name" value="Prot_kinase_dom"/>
</dbReference>
<evidence type="ECO:0000259" key="6">
    <source>
        <dbReference type="PROSITE" id="PS50011"/>
    </source>
</evidence>
<sequence>QRKGWLMGFAASARGMADGLCGISARTGRWAVRRQREGWLMGCAVSARGLADGLCDRGLPEKPDFTLGLAISGIYLGKFTSLYIAMPQARQALRRSGLTVLNFLGSGSVGAIYRAEPQPSAATLVHGGRRVSEVAIQGRGPAYRRRIENEVEIWTRQKHPNIVGVLTAQRSGAADIIVMEICPQGQLLDALQGAVRMPLDVRAVALDVARALQHLHAQGVAHQDIKSPNVVLAWSSQEERIVAKLCDFGNAVQLPSWLPQDEAAISDLQAEDHHSEVLGSALWMAPEQLRAACMRRDGLSALPMPPGDLPLRVDVFAYATLVWELLTRELPCGALPGAGGEEVGGGGPQDKTNLTPFEVLDKVTELVMVEQLRPAFPSWVDPAVAEVRPSSHGPSKVPREARGWSTQVQMRPTGGSPSAGTLRLGGQVQVHMIVRCGRLVIGMYFTRSSNSSSPAQRQ</sequence>
<dbReference type="SUPFAM" id="SSF56112">
    <property type="entry name" value="Protein kinase-like (PK-like)"/>
    <property type="match status" value="1"/>
</dbReference>
<dbReference type="Pfam" id="PF00069">
    <property type="entry name" value="Pkinase"/>
    <property type="match status" value="1"/>
</dbReference>
<dbReference type="PROSITE" id="PS50011">
    <property type="entry name" value="PROTEIN_KINASE_DOM"/>
    <property type="match status" value="1"/>
</dbReference>
<evidence type="ECO:0000313" key="7">
    <source>
        <dbReference type="EMBL" id="KAK3262741.1"/>
    </source>
</evidence>
<dbReference type="InterPro" id="IPR051681">
    <property type="entry name" value="Ser/Thr_Kinases-Pseudokinases"/>
</dbReference>
<evidence type="ECO:0000256" key="5">
    <source>
        <dbReference type="SAM" id="MobiDB-lite"/>
    </source>
</evidence>
<reference evidence="7 8" key="1">
    <citation type="journal article" date="2015" name="Genome Biol. Evol.">
        <title>Comparative Genomics of a Bacterivorous Green Alga Reveals Evolutionary Causalities and Consequences of Phago-Mixotrophic Mode of Nutrition.</title>
        <authorList>
            <person name="Burns J.A."/>
            <person name="Paasch A."/>
            <person name="Narechania A."/>
            <person name="Kim E."/>
        </authorList>
    </citation>
    <scope>NUCLEOTIDE SEQUENCE [LARGE SCALE GENOMIC DNA]</scope>
    <source>
        <strain evidence="7 8">PLY_AMNH</strain>
    </source>
</reference>
<keyword evidence="8" id="KW-1185">Reference proteome</keyword>
<dbReference type="EMBL" id="LGRX02015983">
    <property type="protein sequence ID" value="KAK3262741.1"/>
    <property type="molecule type" value="Genomic_DNA"/>
</dbReference>
<feature type="domain" description="Protein kinase" evidence="6">
    <location>
        <begin position="98"/>
        <end position="434"/>
    </location>
</feature>
<dbReference type="InterPro" id="IPR008271">
    <property type="entry name" value="Ser/Thr_kinase_AS"/>
</dbReference>
<dbReference type="AlphaFoldDB" id="A0AAE0KVX4"/>
<keyword evidence="2" id="KW-0547">Nucleotide-binding</keyword>
<name>A0AAE0KVX4_9CHLO</name>
<dbReference type="Proteomes" id="UP001190700">
    <property type="component" value="Unassembled WGS sequence"/>
</dbReference>
<proteinExistence type="predicted"/>
<feature type="non-terminal residue" evidence="7">
    <location>
        <position position="1"/>
    </location>
</feature>
<dbReference type="GO" id="GO:0005524">
    <property type="term" value="F:ATP binding"/>
    <property type="evidence" value="ECO:0007669"/>
    <property type="project" value="UniProtKB-KW"/>
</dbReference>
<dbReference type="GO" id="GO:0004674">
    <property type="term" value="F:protein serine/threonine kinase activity"/>
    <property type="evidence" value="ECO:0007669"/>
    <property type="project" value="TreeGrafter"/>
</dbReference>
<evidence type="ECO:0000256" key="2">
    <source>
        <dbReference type="ARBA" id="ARBA00022741"/>
    </source>
</evidence>
<keyword evidence="3" id="KW-0418">Kinase</keyword>
<protein>
    <recommendedName>
        <fullName evidence="6">Protein kinase domain-containing protein</fullName>
    </recommendedName>
</protein>
<keyword evidence="4" id="KW-0067">ATP-binding</keyword>
<evidence type="ECO:0000256" key="4">
    <source>
        <dbReference type="ARBA" id="ARBA00022840"/>
    </source>
</evidence>
<evidence type="ECO:0000256" key="3">
    <source>
        <dbReference type="ARBA" id="ARBA00022777"/>
    </source>
</evidence>
<feature type="region of interest" description="Disordered" evidence="5">
    <location>
        <begin position="387"/>
        <end position="422"/>
    </location>
</feature>
<dbReference type="SMART" id="SM00220">
    <property type="entry name" value="S_TKc"/>
    <property type="match status" value="1"/>
</dbReference>
<dbReference type="InterPro" id="IPR011009">
    <property type="entry name" value="Kinase-like_dom_sf"/>
</dbReference>
<dbReference type="PANTHER" id="PTHR44329:SF288">
    <property type="entry name" value="MITOGEN-ACTIVATED PROTEIN KINASE KINASE KINASE 20"/>
    <property type="match status" value="1"/>
</dbReference>
<accession>A0AAE0KVX4</accession>
<evidence type="ECO:0000313" key="8">
    <source>
        <dbReference type="Proteomes" id="UP001190700"/>
    </source>
</evidence>
<comment type="caution">
    <text evidence="7">The sequence shown here is derived from an EMBL/GenBank/DDBJ whole genome shotgun (WGS) entry which is preliminary data.</text>
</comment>